<dbReference type="OMA" id="ECPVHDE"/>
<feature type="region of interest" description="Disordered" evidence="1">
    <location>
        <begin position="1"/>
        <end position="22"/>
    </location>
</feature>
<keyword evidence="3" id="KW-1185">Reference proteome</keyword>
<feature type="region of interest" description="Disordered" evidence="1">
    <location>
        <begin position="89"/>
        <end position="109"/>
    </location>
</feature>
<reference evidence="2" key="1">
    <citation type="submission" date="2025-08" db="UniProtKB">
        <authorList>
            <consortium name="Ensembl"/>
        </authorList>
    </citation>
    <scope>IDENTIFICATION</scope>
</reference>
<dbReference type="GeneTree" id="ENSGT01120000273000"/>
<protein>
    <submittedName>
        <fullName evidence="2">Uncharacterized protein</fullName>
    </submittedName>
</protein>
<feature type="compositionally biased region" description="Basic and acidic residues" evidence="1">
    <location>
        <begin position="1"/>
        <end position="10"/>
    </location>
</feature>
<dbReference type="Proteomes" id="UP000594220">
    <property type="component" value="Unplaced"/>
</dbReference>
<reference evidence="2" key="2">
    <citation type="submission" date="2025-09" db="UniProtKB">
        <authorList>
            <consortium name="Ensembl"/>
        </authorList>
    </citation>
    <scope>IDENTIFICATION</scope>
</reference>
<sequence>MHDDQQRGADELQGPEADVRDGEEMVVADISAARLESAALKVPLIISPHLLRRYHIDQEAEDKDHREPDAPQGCGVLVHPTQEVLAGSHKQRVVGKAGEPGAEGKPVMGGEGGSYLLVLQAPAI</sequence>
<proteinExistence type="predicted"/>
<dbReference type="AlphaFoldDB" id="A0A7M4DUY4"/>
<organism evidence="2 3">
    <name type="scientific">Crocodylus porosus</name>
    <name type="common">Saltwater crocodile</name>
    <name type="synonym">Estuarine crocodile</name>
    <dbReference type="NCBI Taxonomy" id="8502"/>
    <lineage>
        <taxon>Eukaryota</taxon>
        <taxon>Metazoa</taxon>
        <taxon>Chordata</taxon>
        <taxon>Craniata</taxon>
        <taxon>Vertebrata</taxon>
        <taxon>Euteleostomi</taxon>
        <taxon>Archelosauria</taxon>
        <taxon>Archosauria</taxon>
        <taxon>Crocodylia</taxon>
        <taxon>Longirostres</taxon>
        <taxon>Crocodylidae</taxon>
        <taxon>Crocodylus</taxon>
    </lineage>
</organism>
<dbReference type="Ensembl" id="ENSCPRT00005000288.1">
    <property type="protein sequence ID" value="ENSCPRP00005000221.1"/>
    <property type="gene ID" value="ENSCPRG00005000221.1"/>
</dbReference>
<evidence type="ECO:0000313" key="2">
    <source>
        <dbReference type="Ensembl" id="ENSCPRP00005000221.1"/>
    </source>
</evidence>
<accession>A0A7M4DUY4</accession>
<name>A0A7M4DUY4_CROPO</name>
<evidence type="ECO:0000313" key="3">
    <source>
        <dbReference type="Proteomes" id="UP000594220"/>
    </source>
</evidence>
<evidence type="ECO:0000256" key="1">
    <source>
        <dbReference type="SAM" id="MobiDB-lite"/>
    </source>
</evidence>